<dbReference type="Pfam" id="PF03334">
    <property type="entry name" value="PhaG_MnhG_YufB"/>
    <property type="match status" value="1"/>
</dbReference>
<evidence type="ECO:0000313" key="4">
    <source>
        <dbReference type="EMBL" id="EEG76666.1"/>
    </source>
</evidence>
<feature type="transmembrane region" description="Helical" evidence="3">
    <location>
        <begin position="68"/>
        <end position="91"/>
    </location>
</feature>
<comment type="caution">
    <text evidence="4">The sequence shown here is derived from an EMBL/GenBank/DDBJ whole genome shotgun (WGS) entry which is preliminary data.</text>
</comment>
<comment type="subcellular location">
    <subcellularLocation>
        <location evidence="1">Membrane</location>
        <topology evidence="1">Multi-pass membrane protein</topology>
    </subcellularLocation>
</comment>
<keyword evidence="5" id="KW-1185">Reference proteome</keyword>
<evidence type="ECO:0000256" key="2">
    <source>
        <dbReference type="ARBA" id="ARBA00008404"/>
    </source>
</evidence>
<organism evidence="4 5">
    <name type="scientific">Dethiobacter alkaliphilus AHT 1</name>
    <dbReference type="NCBI Taxonomy" id="555088"/>
    <lineage>
        <taxon>Bacteria</taxon>
        <taxon>Bacillati</taxon>
        <taxon>Bacillota</taxon>
        <taxon>Dethiobacteria</taxon>
        <taxon>Dethiobacterales</taxon>
        <taxon>Dethiobacteraceae</taxon>
        <taxon>Dethiobacter</taxon>
    </lineage>
</organism>
<dbReference type="STRING" id="555088.DealDRAFT_2492"/>
<dbReference type="RefSeq" id="WP_008517937.1">
    <property type="nucleotide sequence ID" value="NZ_ACJM01000014.1"/>
</dbReference>
<dbReference type="EMBL" id="ACJM01000014">
    <property type="protein sequence ID" value="EEG76666.1"/>
    <property type="molecule type" value="Genomic_DNA"/>
</dbReference>
<keyword evidence="3" id="KW-1133">Transmembrane helix</keyword>
<dbReference type="AlphaFoldDB" id="C0GJ33"/>
<feature type="transmembrane region" description="Helical" evidence="3">
    <location>
        <begin position="43"/>
        <end position="62"/>
    </location>
</feature>
<dbReference type="PANTHER" id="PTHR34703">
    <property type="entry name" value="ANTIPORTER SUBUNIT MNHG2-RELATED"/>
    <property type="match status" value="1"/>
</dbReference>
<dbReference type="eggNOG" id="COG1320">
    <property type="taxonomic scope" value="Bacteria"/>
</dbReference>
<protein>
    <submittedName>
        <fullName evidence="4">Monovalent cation/proton antiporter, MnhG/PhaG subunit</fullName>
    </submittedName>
</protein>
<dbReference type="InterPro" id="IPR005133">
    <property type="entry name" value="PhaG_MnhG_YufB"/>
</dbReference>
<accession>C0GJ33</accession>
<dbReference type="PANTHER" id="PTHR34703:SF1">
    <property type="entry name" value="ANTIPORTER SUBUNIT MNHG2-RELATED"/>
    <property type="match status" value="1"/>
</dbReference>
<evidence type="ECO:0000256" key="1">
    <source>
        <dbReference type="ARBA" id="ARBA00004141"/>
    </source>
</evidence>
<gene>
    <name evidence="4" type="ORF">DealDRAFT_2492</name>
</gene>
<feature type="transmembrane region" description="Helical" evidence="3">
    <location>
        <begin position="12"/>
        <end position="31"/>
    </location>
</feature>
<proteinExistence type="inferred from homology"/>
<evidence type="ECO:0000313" key="5">
    <source>
        <dbReference type="Proteomes" id="UP000006443"/>
    </source>
</evidence>
<keyword evidence="3" id="KW-0812">Transmembrane</keyword>
<comment type="similarity">
    <text evidence="2">Belongs to the CPA3 antiporters (TC 2.A.63) subunit G family.</text>
</comment>
<dbReference type="OrthoDB" id="9806575at2"/>
<sequence length="124" mass="13965">MTLLYELAVSFLLWAGLFFLFVGTVGLIRLPDLYTRMHATSKCDTLGVGLILLAMMTQVSGYNAMIKLAIIWAFIWSINPLVAHIIGYVAYLRDEEHVPETFFIDCYDSPYPGKEMAGKEDVHA</sequence>
<dbReference type="GO" id="GO:0015385">
    <property type="term" value="F:sodium:proton antiporter activity"/>
    <property type="evidence" value="ECO:0007669"/>
    <property type="project" value="TreeGrafter"/>
</dbReference>
<keyword evidence="3" id="KW-0472">Membrane</keyword>
<dbReference type="NCBIfam" id="TIGR01300">
    <property type="entry name" value="CPA3_mnhG_phaG"/>
    <property type="match status" value="1"/>
</dbReference>
<name>C0GJ33_DETAL</name>
<evidence type="ECO:0000256" key="3">
    <source>
        <dbReference type="SAM" id="Phobius"/>
    </source>
</evidence>
<reference evidence="4 5" key="1">
    <citation type="submission" date="2009-02" db="EMBL/GenBank/DDBJ databases">
        <title>Sequencing of the draft genome and assembly of Dethiobacter alkaliphilus AHT 1.</title>
        <authorList>
            <consortium name="US DOE Joint Genome Institute (JGI-PGF)"/>
            <person name="Lucas S."/>
            <person name="Copeland A."/>
            <person name="Lapidus A."/>
            <person name="Glavina del Rio T."/>
            <person name="Dalin E."/>
            <person name="Tice H."/>
            <person name="Bruce D."/>
            <person name="Goodwin L."/>
            <person name="Pitluck S."/>
            <person name="Larimer F."/>
            <person name="Land M.L."/>
            <person name="Hauser L."/>
            <person name="Muyzer G."/>
        </authorList>
    </citation>
    <scope>NUCLEOTIDE SEQUENCE [LARGE SCALE GENOMIC DNA]</scope>
    <source>
        <strain evidence="4 5">AHT 1</strain>
    </source>
</reference>
<dbReference type="Proteomes" id="UP000006443">
    <property type="component" value="Unassembled WGS sequence"/>
</dbReference>